<dbReference type="AlphaFoldDB" id="A0AAU3GVG2"/>
<protein>
    <submittedName>
        <fullName evidence="1">Uncharacterized protein</fullName>
    </submittedName>
</protein>
<reference evidence="1" key="1">
    <citation type="submission" date="2022-10" db="EMBL/GenBank/DDBJ databases">
        <title>The complete genomes of actinobacterial strains from the NBC collection.</title>
        <authorList>
            <person name="Joergensen T.S."/>
            <person name="Alvarez Arevalo M."/>
            <person name="Sterndorff E.B."/>
            <person name="Faurdal D."/>
            <person name="Vuksanovic O."/>
            <person name="Mourched A.-S."/>
            <person name="Charusanti P."/>
            <person name="Shaw S."/>
            <person name="Blin K."/>
            <person name="Weber T."/>
        </authorList>
    </citation>
    <scope>NUCLEOTIDE SEQUENCE</scope>
    <source>
        <strain evidence="1">NBC_01401</strain>
    </source>
</reference>
<gene>
    <name evidence="1" type="ORF">OG626_12745</name>
</gene>
<organism evidence="1">
    <name type="scientific">Streptomyces sp. NBC_01401</name>
    <dbReference type="NCBI Taxonomy" id="2903854"/>
    <lineage>
        <taxon>Bacteria</taxon>
        <taxon>Bacillati</taxon>
        <taxon>Actinomycetota</taxon>
        <taxon>Actinomycetes</taxon>
        <taxon>Kitasatosporales</taxon>
        <taxon>Streptomycetaceae</taxon>
        <taxon>Streptomyces</taxon>
    </lineage>
</organism>
<proteinExistence type="predicted"/>
<evidence type="ECO:0000313" key="1">
    <source>
        <dbReference type="EMBL" id="WTY95705.1"/>
    </source>
</evidence>
<dbReference type="EMBL" id="CP109535">
    <property type="protein sequence ID" value="WTY95705.1"/>
    <property type="molecule type" value="Genomic_DNA"/>
</dbReference>
<sequence>MPTAEQLGLTDEESRLLQQGLMEWCGPARCTEEFAVAMGFDGAQDLSRRSMTICGDLAQHGELAAMDWARALLATELAFVSEVVGSGYQWSTTTGWPDDHTLRVLRSAQLKLIRTVAPLVGRGLGTRDLPRVEVLRAGGAPPPSPAW</sequence>
<name>A0AAU3GVG2_9ACTN</name>
<accession>A0AAU3GVG2</accession>